<keyword evidence="2" id="KW-0489">Methyltransferase</keyword>
<dbReference type="AlphaFoldDB" id="A0A480J659"/>
<accession>A0A480J659</accession>
<reference evidence="2" key="1">
    <citation type="journal article" date="2019" name="PeerJ">
        <title>Genes of the pig, Sus scrofa, reconstructed with EvidentialGene.</title>
        <authorList>
            <person name="Gilbert D.G."/>
        </authorList>
    </citation>
    <scope>NUCLEOTIDE SEQUENCE</scope>
</reference>
<evidence type="ECO:0000256" key="1">
    <source>
        <dbReference type="SAM" id="MobiDB-lite"/>
    </source>
</evidence>
<feature type="compositionally biased region" description="Gly residues" evidence="1">
    <location>
        <begin position="28"/>
        <end position="37"/>
    </location>
</feature>
<proteinExistence type="predicted"/>
<dbReference type="GO" id="GO:0008168">
    <property type="term" value="F:methyltransferase activity"/>
    <property type="evidence" value="ECO:0007669"/>
    <property type="project" value="UniProtKB-KW"/>
</dbReference>
<dbReference type="EMBL" id="DQIR01089245">
    <property type="protein sequence ID" value="HDA44721.1"/>
    <property type="molecule type" value="Transcribed_RNA"/>
</dbReference>
<organism evidence="2">
    <name type="scientific">Sus scrofa</name>
    <name type="common">Pig</name>
    <dbReference type="NCBI Taxonomy" id="9823"/>
    <lineage>
        <taxon>Eukaryota</taxon>
        <taxon>Metazoa</taxon>
        <taxon>Chordata</taxon>
        <taxon>Craniata</taxon>
        <taxon>Vertebrata</taxon>
        <taxon>Euteleostomi</taxon>
        <taxon>Mammalia</taxon>
        <taxon>Eutheria</taxon>
        <taxon>Laurasiatheria</taxon>
        <taxon>Artiodactyla</taxon>
        <taxon>Suina</taxon>
        <taxon>Suidae</taxon>
        <taxon>Sus</taxon>
    </lineage>
</organism>
<feature type="region of interest" description="Disordered" evidence="1">
    <location>
        <begin position="1"/>
        <end position="63"/>
    </location>
</feature>
<name>A0A480J659_PIG</name>
<protein>
    <submittedName>
        <fullName evidence="2">Putative histone-lysine N-methyltransferase PRDM6 isoform X2</fullName>
    </submittedName>
</protein>
<keyword evidence="2" id="KW-0808">Transferase</keyword>
<dbReference type="EMBL" id="DQIR01085874">
    <property type="protein sequence ID" value="HDA41350.1"/>
    <property type="molecule type" value="Transcribed_RNA"/>
</dbReference>
<feature type="region of interest" description="Disordered" evidence="1">
    <location>
        <begin position="121"/>
        <end position="203"/>
    </location>
</feature>
<sequence length="286" mass="29612">MSGGVRGNPDVPPDHPNHSPFSNPGNLGHSGLGGMGPRSGQPTTWCPSYPTCLPDGRPSSRKSARGERALRLLLRTVVGVAGVLVERDDLHALLAVQVIVQLLRAAAEAWGAPTVPAAATLGGPRARGGAEAQVLGGQRLRGDGGGGQRREHRQLSHGQGRETSQRRGGGGGSSAGGGGRGRGGGGSWSGGGGGERGGPRTQAVRRGLGALLWRRRLERLRRAQGTHGAAALERAAAAVREELLPVLQISWVHFEKSRSAGVSGLQHVRRLKLGAEGKEEGLREQG</sequence>
<evidence type="ECO:0000313" key="2">
    <source>
        <dbReference type="EMBL" id="HDA44721.1"/>
    </source>
</evidence>
<dbReference type="GO" id="GO:0032259">
    <property type="term" value="P:methylation"/>
    <property type="evidence" value="ECO:0007669"/>
    <property type="project" value="UniProtKB-KW"/>
</dbReference>
<feature type="compositionally biased region" description="Gly residues" evidence="1">
    <location>
        <begin position="167"/>
        <end position="196"/>
    </location>
</feature>